<keyword evidence="3" id="KW-0633">Potassium transport</keyword>
<feature type="compositionally biased region" description="Pro residues" evidence="13">
    <location>
        <begin position="822"/>
        <end position="834"/>
    </location>
</feature>
<dbReference type="InterPro" id="IPR028325">
    <property type="entry name" value="VG_K_chnl"/>
</dbReference>
<feature type="compositionally biased region" description="Low complexity" evidence="13">
    <location>
        <begin position="32"/>
        <end position="45"/>
    </location>
</feature>
<reference evidence="16 17" key="1">
    <citation type="journal article" date="2023" name="Commun. Biol.">
        <title>Reorganization of the ancestral sex-determining regions during the evolution of trioecy in Pleodorina starrii.</title>
        <authorList>
            <person name="Takahashi K."/>
            <person name="Suzuki S."/>
            <person name="Kawai-Toyooka H."/>
            <person name="Yamamoto K."/>
            <person name="Hamaji T."/>
            <person name="Ootsuki R."/>
            <person name="Yamaguchi H."/>
            <person name="Kawachi M."/>
            <person name="Higashiyama T."/>
            <person name="Nozaki H."/>
        </authorList>
    </citation>
    <scope>NUCLEOTIDE SEQUENCE [LARGE SCALE GENOMIC DNA]</scope>
    <source>
        <strain evidence="16 17">NIES-4479</strain>
    </source>
</reference>
<evidence type="ECO:0000256" key="13">
    <source>
        <dbReference type="SAM" id="MobiDB-lite"/>
    </source>
</evidence>
<feature type="compositionally biased region" description="Low complexity" evidence="13">
    <location>
        <begin position="1"/>
        <end position="13"/>
    </location>
</feature>
<dbReference type="FunFam" id="1.20.120.350:FF:000091">
    <property type="entry name" value="Predicted protein"/>
    <property type="match status" value="1"/>
</dbReference>
<evidence type="ECO:0000256" key="9">
    <source>
        <dbReference type="ARBA" id="ARBA00023065"/>
    </source>
</evidence>
<keyword evidence="9" id="KW-0406">Ion transport</keyword>
<dbReference type="Pfam" id="PF00520">
    <property type="entry name" value="Ion_trans"/>
    <property type="match status" value="1"/>
</dbReference>
<dbReference type="GO" id="GO:0001508">
    <property type="term" value="P:action potential"/>
    <property type="evidence" value="ECO:0007669"/>
    <property type="project" value="TreeGrafter"/>
</dbReference>
<accession>A0A9W6F117</accession>
<feature type="compositionally biased region" description="Pro residues" evidence="13">
    <location>
        <begin position="857"/>
        <end position="881"/>
    </location>
</feature>
<evidence type="ECO:0000256" key="11">
    <source>
        <dbReference type="ARBA" id="ARBA00023303"/>
    </source>
</evidence>
<keyword evidence="7" id="KW-0630">Potassium</keyword>
<keyword evidence="4 14" id="KW-0812">Transmembrane</keyword>
<keyword evidence="2" id="KW-0813">Transport</keyword>
<gene>
    <name evidence="16" type="primary">PLEST003590</name>
    <name evidence="16" type="ORF">PLESTB_000559300</name>
</gene>
<feature type="transmembrane region" description="Helical" evidence="14">
    <location>
        <begin position="287"/>
        <end position="308"/>
    </location>
</feature>
<keyword evidence="8 14" id="KW-1133">Transmembrane helix</keyword>
<comment type="subcellular location">
    <subcellularLocation>
        <location evidence="1">Membrane</location>
        <topology evidence="1">Multi-pass membrane protein</topology>
    </subcellularLocation>
</comment>
<evidence type="ECO:0000256" key="4">
    <source>
        <dbReference type="ARBA" id="ARBA00022692"/>
    </source>
</evidence>
<feature type="region of interest" description="Disordered" evidence="13">
    <location>
        <begin position="581"/>
        <end position="602"/>
    </location>
</feature>
<evidence type="ECO:0000256" key="6">
    <source>
        <dbReference type="ARBA" id="ARBA00022882"/>
    </source>
</evidence>
<keyword evidence="17" id="KW-1185">Reference proteome</keyword>
<feature type="region of interest" description="Disordered" evidence="13">
    <location>
        <begin position="179"/>
        <end position="214"/>
    </location>
</feature>
<keyword evidence="6" id="KW-0851">Voltage-gated channel</keyword>
<evidence type="ECO:0000256" key="3">
    <source>
        <dbReference type="ARBA" id="ARBA00022538"/>
    </source>
</evidence>
<dbReference type="SUPFAM" id="SSF81324">
    <property type="entry name" value="Voltage-gated potassium channels"/>
    <property type="match status" value="1"/>
</dbReference>
<evidence type="ECO:0000259" key="15">
    <source>
        <dbReference type="Pfam" id="PF00520"/>
    </source>
</evidence>
<feature type="region of interest" description="Disordered" evidence="13">
    <location>
        <begin position="813"/>
        <end position="892"/>
    </location>
</feature>
<feature type="compositionally biased region" description="Gly residues" evidence="13">
    <location>
        <begin position="775"/>
        <end position="784"/>
    </location>
</feature>
<keyword evidence="12" id="KW-0175">Coiled coil</keyword>
<evidence type="ECO:0000313" key="17">
    <source>
        <dbReference type="Proteomes" id="UP001165080"/>
    </source>
</evidence>
<evidence type="ECO:0000256" key="8">
    <source>
        <dbReference type="ARBA" id="ARBA00022989"/>
    </source>
</evidence>
<evidence type="ECO:0000256" key="14">
    <source>
        <dbReference type="SAM" id="Phobius"/>
    </source>
</evidence>
<evidence type="ECO:0000256" key="5">
    <source>
        <dbReference type="ARBA" id="ARBA00022826"/>
    </source>
</evidence>
<feature type="region of interest" description="Disordered" evidence="13">
    <location>
        <begin position="672"/>
        <end position="697"/>
    </location>
</feature>
<dbReference type="InterPro" id="IPR005821">
    <property type="entry name" value="Ion_trans_dom"/>
</dbReference>
<dbReference type="AlphaFoldDB" id="A0A9W6F117"/>
<comment type="caution">
    <text evidence="16">The sequence shown here is derived from an EMBL/GenBank/DDBJ whole genome shotgun (WGS) entry which is preliminary data.</text>
</comment>
<feature type="region of interest" description="Disordered" evidence="13">
    <location>
        <begin position="768"/>
        <end position="789"/>
    </location>
</feature>
<proteinExistence type="predicted"/>
<dbReference type="PANTHER" id="PTHR11537">
    <property type="entry name" value="VOLTAGE-GATED POTASSIUM CHANNEL"/>
    <property type="match status" value="1"/>
</dbReference>
<keyword evidence="10 14" id="KW-0472">Membrane</keyword>
<dbReference type="Gene3D" id="1.10.287.70">
    <property type="match status" value="1"/>
</dbReference>
<feature type="compositionally biased region" description="Polar residues" evidence="13">
    <location>
        <begin position="188"/>
        <end position="207"/>
    </location>
</feature>
<keyword evidence="5" id="KW-0631">Potassium channel</keyword>
<feature type="transmembrane region" description="Helical" evidence="14">
    <location>
        <begin position="422"/>
        <end position="444"/>
    </location>
</feature>
<name>A0A9W6F117_9CHLO</name>
<dbReference type="PANTHER" id="PTHR11537:SF254">
    <property type="entry name" value="POTASSIUM VOLTAGE-GATED CHANNEL PROTEIN SHAB"/>
    <property type="match status" value="1"/>
</dbReference>
<feature type="coiled-coil region" evidence="12">
    <location>
        <begin position="528"/>
        <end position="555"/>
    </location>
</feature>
<feature type="region of interest" description="Disordered" evidence="13">
    <location>
        <begin position="715"/>
        <end position="742"/>
    </location>
</feature>
<organism evidence="16 17">
    <name type="scientific">Pleodorina starrii</name>
    <dbReference type="NCBI Taxonomy" id="330485"/>
    <lineage>
        <taxon>Eukaryota</taxon>
        <taxon>Viridiplantae</taxon>
        <taxon>Chlorophyta</taxon>
        <taxon>core chlorophytes</taxon>
        <taxon>Chlorophyceae</taxon>
        <taxon>CS clade</taxon>
        <taxon>Chlamydomonadales</taxon>
        <taxon>Volvocaceae</taxon>
        <taxon>Pleodorina</taxon>
    </lineage>
</organism>
<dbReference type="PRINTS" id="PR00169">
    <property type="entry name" value="KCHANNEL"/>
</dbReference>
<feature type="compositionally biased region" description="Gly residues" evidence="13">
    <location>
        <begin position="582"/>
        <end position="600"/>
    </location>
</feature>
<keyword evidence="11" id="KW-0407">Ion channel</keyword>
<dbReference type="InterPro" id="IPR027359">
    <property type="entry name" value="Volt_channel_dom_sf"/>
</dbReference>
<dbReference type="GO" id="GO:0008076">
    <property type="term" value="C:voltage-gated potassium channel complex"/>
    <property type="evidence" value="ECO:0007669"/>
    <property type="project" value="InterPro"/>
</dbReference>
<feature type="region of interest" description="Disordered" evidence="13">
    <location>
        <begin position="1"/>
        <end position="139"/>
    </location>
</feature>
<evidence type="ECO:0000256" key="10">
    <source>
        <dbReference type="ARBA" id="ARBA00023136"/>
    </source>
</evidence>
<dbReference type="Proteomes" id="UP001165080">
    <property type="component" value="Unassembled WGS sequence"/>
</dbReference>
<dbReference type="EMBL" id="BRXU01000005">
    <property type="protein sequence ID" value="GLC51885.1"/>
    <property type="molecule type" value="Genomic_DNA"/>
</dbReference>
<evidence type="ECO:0000256" key="7">
    <source>
        <dbReference type="ARBA" id="ARBA00022958"/>
    </source>
</evidence>
<sequence>MISSVATAAAAEKIAQEQKRRRQQLLGAVTNEEQQQTSPSSSSDESVLDAPGGVDAAPGMVRTLEAHTQQPATGAALGAPDVLNRNDADQHQQQVDRSPATPAAAHAKKQLQQLLEPEPAPATADRQNPAPRGPPSAAPTNLVARLVDAILTLTNERFGASLRVQRRQADEVVQGVAEAVEESERGDTSVSLSLAGTTQPSTGTPQDTGLRAPVGPRFADEVENVFKYDLMEDNPNWKSFLTSSTGLKAQAWEARRQAASSPLRRALYSKPREWIYMTLSYPDHSRLAHWIGVFIIVIILLNTITFCIESVPRYANTPVYESLTVVDYVCMGIFTAEYVARLATCPDLPRFLRSLSNLIDLVAILPFYVELCVKGTSTESEAFQTRVVRLLRVFRVLRIVKTMPKLRHLTLVSDTLRDSLEVLIMLALLLLVLLVVFGTIIFFIEPDTFDSIPQAMYYAQTTLTTTGYGDIFPLTPWGRFVAGAAMLLCMVVVSLPIAVIGGNFSEKWSDYKSFMAAVDRSSRVYPAARSLLAELERYEAVLDDVMKRLQECEVASEKQLRGVREQLAAARAALLHGTAAASGGGGGLAGPPPSSGGGGAAAAAVGELPSANSGGRLFAVAMDAMRRMRNGSGATMRRTGSVSAAAAAAAAAAVESPRGSGADLAGLADVSAHGTSGGGGPYDLLETSGRASPRHQPDLRSAAALTTRGAPQRPLAAGLEEEGEGEQEAQRAGAGLGSKGRGSGFRAVVARVMKSHALAAGLANGAATASEASGSSGGGGGSAGGAPHTTQAAAGNPFAVAATTAAAAVAAATAAASGGPDEPAPSPPPPPPPQSNDTCHPHKPHDPSEDDLSLQLPLPPPPPPPPAAPPPPAPPPHPPAPAFSQPSLAAGPNNAGLAASSLSLSGLALQFTNSITSLLGRWNGGGAAAAAASTAAAAALDESAAAPALPMDPAALDIATSKLDHAAAGCNVARDLRVRYEALAAQAEILRTDDMPTKLEKLDEQYRQVRCWQDELGPMAERMWCLRDALDQLAWALQEGVPEEQRSYKPACEAARAAEDEALGVVRRRKTAAAGSGGGLPAAHHAAAGVAAAAAGSGGGGGDAVGSVRAGVGVGVGVHVSAGEAARTDGAAAAVLSLK</sequence>
<feature type="transmembrane region" description="Helical" evidence="14">
    <location>
        <begin position="480"/>
        <end position="504"/>
    </location>
</feature>
<dbReference type="GO" id="GO:0005249">
    <property type="term" value="F:voltage-gated potassium channel activity"/>
    <property type="evidence" value="ECO:0007669"/>
    <property type="project" value="InterPro"/>
</dbReference>
<dbReference type="Gene3D" id="1.20.120.350">
    <property type="entry name" value="Voltage-gated potassium channels. Chain C"/>
    <property type="match status" value="1"/>
</dbReference>
<evidence type="ECO:0000256" key="12">
    <source>
        <dbReference type="SAM" id="Coils"/>
    </source>
</evidence>
<evidence type="ECO:0000256" key="2">
    <source>
        <dbReference type="ARBA" id="ARBA00022448"/>
    </source>
</evidence>
<evidence type="ECO:0000256" key="1">
    <source>
        <dbReference type="ARBA" id="ARBA00004141"/>
    </source>
</evidence>
<evidence type="ECO:0000313" key="16">
    <source>
        <dbReference type="EMBL" id="GLC51885.1"/>
    </source>
</evidence>
<feature type="domain" description="Ion transport" evidence="15">
    <location>
        <begin position="289"/>
        <end position="506"/>
    </location>
</feature>
<protein>
    <recommendedName>
        <fullName evidence="15">Ion transport domain-containing protein</fullName>
    </recommendedName>
</protein>